<dbReference type="InterPro" id="IPR014794">
    <property type="entry name" value="DUF1779"/>
</dbReference>
<reference evidence="1" key="1">
    <citation type="submission" date="2023-07" db="EMBL/GenBank/DDBJ databases">
        <title>Genomic Encyclopedia of Type Strains, Phase IV (KMG-IV): sequencing the most valuable type-strain genomes for metagenomic binning, comparative biology and taxonomic classification.</title>
        <authorList>
            <person name="Goeker M."/>
        </authorList>
    </citation>
    <scope>NUCLEOTIDE SEQUENCE</scope>
    <source>
        <strain evidence="1">DSM 23947</strain>
    </source>
</reference>
<comment type="caution">
    <text evidence="1">The sequence shown here is derived from an EMBL/GenBank/DDBJ whole genome shotgun (WGS) entry which is preliminary data.</text>
</comment>
<protein>
    <submittedName>
        <fullName evidence="1">Biopolymer transport protein ExbD</fullName>
    </submittedName>
</protein>
<evidence type="ECO:0000313" key="1">
    <source>
        <dbReference type="EMBL" id="MDQ0214126.1"/>
    </source>
</evidence>
<dbReference type="InterPro" id="IPR036209">
    <property type="entry name" value="YwmB-like_sf"/>
</dbReference>
<dbReference type="Gene3D" id="3.30.360.40">
    <property type="entry name" value="YwmB-like"/>
    <property type="match status" value="1"/>
</dbReference>
<dbReference type="Proteomes" id="UP001237207">
    <property type="component" value="Unassembled WGS sequence"/>
</dbReference>
<proteinExistence type="predicted"/>
<accession>A0AAJ1WJH9</accession>
<keyword evidence="2" id="KW-1185">Reference proteome</keyword>
<name>A0AAJ1WJH9_9BACI</name>
<organism evidence="1 2">
    <name type="scientific">Oikeobacillus pervagus</name>
    <dbReference type="NCBI Taxonomy" id="1325931"/>
    <lineage>
        <taxon>Bacteria</taxon>
        <taxon>Bacillati</taxon>
        <taxon>Bacillota</taxon>
        <taxon>Bacilli</taxon>
        <taxon>Bacillales</taxon>
        <taxon>Bacillaceae</taxon>
        <taxon>Oikeobacillus</taxon>
    </lineage>
</organism>
<gene>
    <name evidence="1" type="ORF">J2S13_000522</name>
</gene>
<dbReference type="Pfam" id="PF08680">
    <property type="entry name" value="DUF1779"/>
    <property type="match status" value="1"/>
</dbReference>
<dbReference type="Gene3D" id="3.30.2030.10">
    <property type="entry name" value="YwmB-like"/>
    <property type="match status" value="1"/>
</dbReference>
<dbReference type="RefSeq" id="WP_307256116.1">
    <property type="nucleotide sequence ID" value="NZ_JAUSUC010000004.1"/>
</dbReference>
<dbReference type="AlphaFoldDB" id="A0AAJ1WJH9"/>
<dbReference type="EMBL" id="JAUSUC010000004">
    <property type="protein sequence ID" value="MDQ0214126.1"/>
    <property type="molecule type" value="Genomic_DNA"/>
</dbReference>
<dbReference type="SUPFAM" id="SSF143842">
    <property type="entry name" value="YwmB-like"/>
    <property type="match status" value="1"/>
</dbReference>
<sequence>MKQIKISIALLIFIIFIIGDTTIAKKNEMDLLKIATQVKKNNGEITEWSIHTRETVNRDNVEQTVHQLKNRFSHWTWSENIVEERKVFIGTNQQSQIQQSIKVISTTHQPEQSFIIYTVNGKDHEGAMIHFLTEQFQPNYSRIFNNNPIIFSCIKGNFDGKLKEVLPKQINSIMADLQAVEMEKVKEKDFYSISAYSKEMMTDIPLETEQMNLQIGLRQNRLGQKTAFVIGTPIITVEY</sequence>
<evidence type="ECO:0000313" key="2">
    <source>
        <dbReference type="Proteomes" id="UP001237207"/>
    </source>
</evidence>